<evidence type="ECO:0000313" key="4">
    <source>
        <dbReference type="EMBL" id="RVU00436.1"/>
    </source>
</evidence>
<name>A0A437MS25_9SPHI</name>
<evidence type="ECO:0000313" key="5">
    <source>
        <dbReference type="Proteomes" id="UP000282759"/>
    </source>
</evidence>
<dbReference type="RefSeq" id="WP_127705659.1">
    <property type="nucleotide sequence ID" value="NZ_SACK01000005.1"/>
</dbReference>
<sequence>MLKISFCTVCMNRLQHLKETLQANIEANQDYANLEFVLLDYNSTDGVEDYIRNHMSYYIKSGKLVYYKTTSHLYFNRSHSRNVAFRLATGDVLCNIDADNFTGIGFAAYVNEAFSKANDIFLSVFNNNLLNKSDVLGRICVRKADFYKVTGYDERMVNYGFEDYDLVNRLELYGLTKTPITGNPGFFNVIEHERNTRLENEYLTNKLNDVLISYLSPSSSEVLLLLTDNTYKRGVVIDNKSLRLAGAVIDEAQQEYQYSILGDEWAQGLWSGDSEHIDLYSTSDTVQTLFYETAGGYYTLSDMPKKLFYQVSSHDLIEQVIMFCSQVTNRIYMWKNKLNKTYAVNSVFGNDTVYKNLNFNNPIYTHQI</sequence>
<protein>
    <submittedName>
        <fullName evidence="4">Glycosyltransferase family 2 protein</fullName>
    </submittedName>
</protein>
<evidence type="ECO:0000259" key="3">
    <source>
        <dbReference type="Pfam" id="PF02709"/>
    </source>
</evidence>
<dbReference type="Pfam" id="PF00535">
    <property type="entry name" value="Glycos_transf_2"/>
    <property type="match status" value="1"/>
</dbReference>
<dbReference type="Gene3D" id="3.90.550.10">
    <property type="entry name" value="Spore Coat Polysaccharide Biosynthesis Protein SpsA, Chain A"/>
    <property type="match status" value="1"/>
</dbReference>
<dbReference type="InterPro" id="IPR001173">
    <property type="entry name" value="Glyco_trans_2-like"/>
</dbReference>
<dbReference type="PANTHER" id="PTHR22916">
    <property type="entry name" value="GLYCOSYLTRANSFERASE"/>
    <property type="match status" value="1"/>
</dbReference>
<accession>A0A437MS25</accession>
<evidence type="ECO:0000256" key="1">
    <source>
        <dbReference type="ARBA" id="ARBA00022679"/>
    </source>
</evidence>
<evidence type="ECO:0000259" key="2">
    <source>
        <dbReference type="Pfam" id="PF00535"/>
    </source>
</evidence>
<gene>
    <name evidence="4" type="ORF">EOD41_13240</name>
</gene>
<comment type="caution">
    <text evidence="4">The sequence shown here is derived from an EMBL/GenBank/DDBJ whole genome shotgun (WGS) entry which is preliminary data.</text>
</comment>
<proteinExistence type="predicted"/>
<feature type="domain" description="Glycosyltransferase 2-like" evidence="2">
    <location>
        <begin position="5"/>
        <end position="101"/>
    </location>
</feature>
<organism evidence="4 5">
    <name type="scientific">Mucilaginibacter limnophilus</name>
    <dbReference type="NCBI Taxonomy" id="1932778"/>
    <lineage>
        <taxon>Bacteria</taxon>
        <taxon>Pseudomonadati</taxon>
        <taxon>Bacteroidota</taxon>
        <taxon>Sphingobacteriia</taxon>
        <taxon>Sphingobacteriales</taxon>
        <taxon>Sphingobacteriaceae</taxon>
        <taxon>Mucilaginibacter</taxon>
    </lineage>
</organism>
<reference evidence="4 5" key="1">
    <citation type="submission" date="2019-01" db="EMBL/GenBank/DDBJ databases">
        <authorList>
            <person name="Chen W.-M."/>
        </authorList>
    </citation>
    <scope>NUCLEOTIDE SEQUENCE [LARGE SCALE GENOMIC DNA]</scope>
    <source>
        <strain evidence="4 5">YBJ-36</strain>
    </source>
</reference>
<dbReference type="InterPro" id="IPR029044">
    <property type="entry name" value="Nucleotide-diphossugar_trans"/>
</dbReference>
<keyword evidence="5" id="KW-1185">Reference proteome</keyword>
<dbReference type="EMBL" id="SACK01000005">
    <property type="protein sequence ID" value="RVU00436.1"/>
    <property type="molecule type" value="Genomic_DNA"/>
</dbReference>
<dbReference type="InterPro" id="IPR027791">
    <property type="entry name" value="Galactosyl_T_C"/>
</dbReference>
<dbReference type="CDD" id="cd00761">
    <property type="entry name" value="Glyco_tranf_GTA_type"/>
    <property type="match status" value="1"/>
</dbReference>
<dbReference type="AlphaFoldDB" id="A0A437MS25"/>
<dbReference type="Pfam" id="PF02709">
    <property type="entry name" value="Glyco_transf_7C"/>
    <property type="match status" value="1"/>
</dbReference>
<keyword evidence="1 4" id="KW-0808">Transferase</keyword>
<dbReference type="GO" id="GO:0016758">
    <property type="term" value="F:hexosyltransferase activity"/>
    <property type="evidence" value="ECO:0007669"/>
    <property type="project" value="UniProtKB-ARBA"/>
</dbReference>
<dbReference type="SUPFAM" id="SSF53448">
    <property type="entry name" value="Nucleotide-diphospho-sugar transferases"/>
    <property type="match status" value="1"/>
</dbReference>
<dbReference type="OrthoDB" id="6717394at2"/>
<dbReference type="Proteomes" id="UP000282759">
    <property type="component" value="Unassembled WGS sequence"/>
</dbReference>
<feature type="domain" description="Galactosyltransferase C-terminal" evidence="3">
    <location>
        <begin position="139"/>
        <end position="192"/>
    </location>
</feature>